<evidence type="ECO:0000313" key="2">
    <source>
        <dbReference type="Proteomes" id="UP001159405"/>
    </source>
</evidence>
<reference evidence="1 2" key="1">
    <citation type="submission" date="2022-05" db="EMBL/GenBank/DDBJ databases">
        <authorList>
            <consortium name="Genoscope - CEA"/>
            <person name="William W."/>
        </authorList>
    </citation>
    <scope>NUCLEOTIDE SEQUENCE [LARGE SCALE GENOMIC DNA]</scope>
</reference>
<evidence type="ECO:0000313" key="1">
    <source>
        <dbReference type="EMBL" id="CAH3127968.1"/>
    </source>
</evidence>
<proteinExistence type="predicted"/>
<keyword evidence="2" id="KW-1185">Reference proteome</keyword>
<sequence>AKEAAVGAIGRMVTSTPFLEDQSTPTSWNPITPCWTPGSEEASFTSPVVTDAVGRYPMTKVKKIYKPYGSLSTWEIKHARSHAKMHGPGIIPEIKTKHRVRLDMGKVDHFVEFINGPYFYQDVSYGNKVLTLDNGDRIEMPNVKHIMLWKAHIVCSINQEEAKQDALKSEDPQAAILIMDWAMKFLQIKFREKQSKWFGKRGLSWHISTCITKNVDSGKIELKSYAHIFDSCQQDWYAVCSIIEDTLEVVKKEHPQITQVNLRSDEAGCYHNTFLLAAVRDAGRLVGIELARYDFSEPQYGKDICVRILCPMKASIRRYCNEGHDVVSAKDMRVALSERPVQGTTASVCAMTETQKTLEVHKMEGFSKYHNFKFEVEGIRAWRAYGVGLGRFIPYREVITEPQGPTDLIVHENFFTLKEA</sequence>
<protein>
    <submittedName>
        <fullName evidence="1">Uncharacterized protein</fullName>
    </submittedName>
</protein>
<dbReference type="PANTHER" id="PTHR33845:SF1">
    <property type="entry name" value="C2H2-TYPE DOMAIN-CONTAINING PROTEIN"/>
    <property type="match status" value="1"/>
</dbReference>
<accession>A0ABN8P2W6</accession>
<dbReference type="PANTHER" id="PTHR33845">
    <property type="entry name" value="C2H2-TYPE DOMAIN-CONTAINING PROTEIN"/>
    <property type="match status" value="1"/>
</dbReference>
<organism evidence="1 2">
    <name type="scientific">Porites lobata</name>
    <dbReference type="NCBI Taxonomy" id="104759"/>
    <lineage>
        <taxon>Eukaryota</taxon>
        <taxon>Metazoa</taxon>
        <taxon>Cnidaria</taxon>
        <taxon>Anthozoa</taxon>
        <taxon>Hexacorallia</taxon>
        <taxon>Scleractinia</taxon>
        <taxon>Fungiina</taxon>
        <taxon>Poritidae</taxon>
        <taxon>Porites</taxon>
    </lineage>
</organism>
<dbReference type="Proteomes" id="UP001159405">
    <property type="component" value="Unassembled WGS sequence"/>
</dbReference>
<feature type="non-terminal residue" evidence="1">
    <location>
        <position position="1"/>
    </location>
</feature>
<name>A0ABN8P2W6_9CNID</name>
<gene>
    <name evidence="1" type="ORF">PLOB_00033296</name>
</gene>
<comment type="caution">
    <text evidence="1">The sequence shown here is derived from an EMBL/GenBank/DDBJ whole genome shotgun (WGS) entry which is preliminary data.</text>
</comment>
<feature type="non-terminal residue" evidence="1">
    <location>
        <position position="420"/>
    </location>
</feature>
<dbReference type="EMBL" id="CALNXK010000044">
    <property type="protein sequence ID" value="CAH3127968.1"/>
    <property type="molecule type" value="Genomic_DNA"/>
</dbReference>